<evidence type="ECO:0000256" key="1">
    <source>
        <dbReference type="SAM" id="Coils"/>
    </source>
</evidence>
<reference evidence="4 5" key="1">
    <citation type="submission" date="2014-04" db="EMBL/GenBank/DDBJ databases">
        <title>Evolutionary Origins and Diversification of the Mycorrhizal Mutualists.</title>
        <authorList>
            <consortium name="DOE Joint Genome Institute"/>
            <consortium name="Mycorrhizal Genomics Consortium"/>
            <person name="Kohler A."/>
            <person name="Kuo A."/>
            <person name="Nagy L.G."/>
            <person name="Floudas D."/>
            <person name="Copeland A."/>
            <person name="Barry K.W."/>
            <person name="Cichocki N."/>
            <person name="Veneault-Fourrey C."/>
            <person name="LaButti K."/>
            <person name="Lindquist E.A."/>
            <person name="Lipzen A."/>
            <person name="Lundell T."/>
            <person name="Morin E."/>
            <person name="Murat C."/>
            <person name="Riley R."/>
            <person name="Ohm R."/>
            <person name="Sun H."/>
            <person name="Tunlid A."/>
            <person name="Henrissat B."/>
            <person name="Grigoriev I.V."/>
            <person name="Hibbett D.S."/>
            <person name="Martin F."/>
        </authorList>
    </citation>
    <scope>NUCLEOTIDE SEQUENCE [LARGE SCALE GENOMIC DNA]</scope>
    <source>
        <strain evidence="4 5">FD-317 M1</strain>
    </source>
</reference>
<dbReference type="HOGENOM" id="CLU_741852_0_0_1"/>
<feature type="region of interest" description="Disordered" evidence="2">
    <location>
        <begin position="255"/>
        <end position="328"/>
    </location>
</feature>
<evidence type="ECO:0000313" key="5">
    <source>
        <dbReference type="Proteomes" id="UP000053593"/>
    </source>
</evidence>
<feature type="compositionally biased region" description="Polar residues" evidence="2">
    <location>
        <begin position="258"/>
        <end position="278"/>
    </location>
</feature>
<sequence length="385" mass="42811">MGGSGTGKTTFVNLASGSKFLVGEGLESCTDSVQTRNFVFEGKDVTLIDVPGFDDTTKSDIDVLQIITDFLISEYQANRLLTGVLYFHRISDVRMGGTSKRNFTMFQKLCGIDAVKNVAIVTTRWDKEKESIAVARYNELSTNPQFFQPILEKGGKIFRHDRGVQSAQNILRHIISQTPIPLLIQHEIVNDHKHLVETAAGAELHREIMEQVEEHRKELAEIIEEMEQSGDSDLEDLERECQELRERMAHWYTESDKLSNMSTSKPQSLRAAESSSPSDAKKSTLDCPPRPQESIPEGNDAVTVEPRNTTVPSPLAAASHPQPPASSVHHVMGHVQREAWEKEVLRKRVQEFTQGVQATFANCRAGSAALVKHVSEGVRNVAALL</sequence>
<dbReference type="Pfam" id="PF01926">
    <property type="entry name" value="MMR_HSR1"/>
    <property type="match status" value="1"/>
</dbReference>
<feature type="domain" description="G" evidence="3">
    <location>
        <begin position="2"/>
        <end position="59"/>
    </location>
</feature>
<gene>
    <name evidence="4" type="ORF">GYMLUDRAFT_50604</name>
</gene>
<dbReference type="GO" id="GO:0005525">
    <property type="term" value="F:GTP binding"/>
    <property type="evidence" value="ECO:0007669"/>
    <property type="project" value="InterPro"/>
</dbReference>
<evidence type="ECO:0000259" key="3">
    <source>
        <dbReference type="Pfam" id="PF01926"/>
    </source>
</evidence>
<dbReference type="EMBL" id="KN834865">
    <property type="protein sequence ID" value="KIK51369.1"/>
    <property type="molecule type" value="Genomic_DNA"/>
</dbReference>
<keyword evidence="1" id="KW-0175">Coiled coil</keyword>
<evidence type="ECO:0000256" key="2">
    <source>
        <dbReference type="SAM" id="MobiDB-lite"/>
    </source>
</evidence>
<dbReference type="CDD" id="cd00882">
    <property type="entry name" value="Ras_like_GTPase"/>
    <property type="match status" value="1"/>
</dbReference>
<proteinExistence type="predicted"/>
<dbReference type="SUPFAM" id="SSF52540">
    <property type="entry name" value="P-loop containing nucleoside triphosphate hydrolases"/>
    <property type="match status" value="1"/>
</dbReference>
<dbReference type="Proteomes" id="UP000053593">
    <property type="component" value="Unassembled WGS sequence"/>
</dbReference>
<protein>
    <recommendedName>
        <fullName evidence="3">G domain-containing protein</fullName>
    </recommendedName>
</protein>
<evidence type="ECO:0000313" key="4">
    <source>
        <dbReference type="EMBL" id="KIK51369.1"/>
    </source>
</evidence>
<name>A0A0D0BP67_9AGAR</name>
<dbReference type="InterPro" id="IPR027417">
    <property type="entry name" value="P-loop_NTPase"/>
</dbReference>
<dbReference type="InterPro" id="IPR006073">
    <property type="entry name" value="GTP-bd"/>
</dbReference>
<accession>A0A0D0BP67</accession>
<organism evidence="4 5">
    <name type="scientific">Collybiopsis luxurians FD-317 M1</name>
    <dbReference type="NCBI Taxonomy" id="944289"/>
    <lineage>
        <taxon>Eukaryota</taxon>
        <taxon>Fungi</taxon>
        <taxon>Dikarya</taxon>
        <taxon>Basidiomycota</taxon>
        <taxon>Agaricomycotina</taxon>
        <taxon>Agaricomycetes</taxon>
        <taxon>Agaricomycetidae</taxon>
        <taxon>Agaricales</taxon>
        <taxon>Marasmiineae</taxon>
        <taxon>Omphalotaceae</taxon>
        <taxon>Collybiopsis</taxon>
        <taxon>Collybiopsis luxurians</taxon>
    </lineage>
</organism>
<dbReference type="OrthoDB" id="8954335at2759"/>
<dbReference type="AlphaFoldDB" id="A0A0D0BP67"/>
<dbReference type="Gene3D" id="3.40.50.300">
    <property type="entry name" value="P-loop containing nucleotide triphosphate hydrolases"/>
    <property type="match status" value="1"/>
</dbReference>
<keyword evidence="5" id="KW-1185">Reference proteome</keyword>
<feature type="coiled-coil region" evidence="1">
    <location>
        <begin position="205"/>
        <end position="254"/>
    </location>
</feature>